<dbReference type="EMBL" id="AP028654">
    <property type="protein sequence ID" value="BEP28294.1"/>
    <property type="molecule type" value="Genomic_DNA"/>
</dbReference>
<evidence type="ECO:0000313" key="2">
    <source>
        <dbReference type="EMBL" id="BEP28294.1"/>
    </source>
</evidence>
<organism evidence="2 3">
    <name type="scientific">Helicovermis profundi</name>
    <dbReference type="NCBI Taxonomy" id="3065157"/>
    <lineage>
        <taxon>Bacteria</taxon>
        <taxon>Bacillati</taxon>
        <taxon>Bacillota</taxon>
        <taxon>Clostridia</taxon>
        <taxon>Helicovermis</taxon>
    </lineage>
</organism>
<keyword evidence="3" id="KW-1185">Reference proteome</keyword>
<proteinExistence type="predicted"/>
<gene>
    <name evidence="2" type="ORF">HLPR_06250</name>
</gene>
<keyword evidence="1" id="KW-1133">Transmembrane helix</keyword>
<dbReference type="RefSeq" id="WP_338536620.1">
    <property type="nucleotide sequence ID" value="NZ_AP028654.1"/>
</dbReference>
<dbReference type="KEGG" id="hprf:HLPR_06250"/>
<protein>
    <submittedName>
        <fullName evidence="2">DUF502 domain-containing protein</fullName>
    </submittedName>
</protein>
<dbReference type="PANTHER" id="PTHR31876">
    <property type="entry name" value="COV-LIKE PROTEIN 1"/>
    <property type="match status" value="1"/>
</dbReference>
<dbReference type="Pfam" id="PF04367">
    <property type="entry name" value="DUF502"/>
    <property type="match status" value="1"/>
</dbReference>
<feature type="transmembrane region" description="Helical" evidence="1">
    <location>
        <begin position="49"/>
        <end position="67"/>
    </location>
</feature>
<dbReference type="PANTHER" id="PTHR31876:SF26">
    <property type="entry name" value="PROTEIN LIKE COV 2"/>
    <property type="match status" value="1"/>
</dbReference>
<evidence type="ECO:0000313" key="3">
    <source>
        <dbReference type="Proteomes" id="UP001321786"/>
    </source>
</evidence>
<dbReference type="InterPro" id="IPR007462">
    <property type="entry name" value="COV1-like"/>
</dbReference>
<dbReference type="Proteomes" id="UP001321786">
    <property type="component" value="Chromosome"/>
</dbReference>
<keyword evidence="1" id="KW-0472">Membrane</keyword>
<dbReference type="AlphaFoldDB" id="A0AAU9EAH7"/>
<evidence type="ECO:0000256" key="1">
    <source>
        <dbReference type="SAM" id="Phobius"/>
    </source>
</evidence>
<accession>A0AAU9EAH7</accession>
<feature type="transmembrane region" description="Helical" evidence="1">
    <location>
        <begin position="9"/>
        <end position="29"/>
    </location>
</feature>
<keyword evidence="1" id="KW-0812">Transmembrane</keyword>
<name>A0AAU9EAH7_9FIRM</name>
<sequence>MFEKIYKTFLSGLFLLLPLMITLGLIMYIVNFVGRFTSPLVMLIFGKNYTGVGFIFGVLIILGIGTFSNQYVVKKFFHWLEVVINKIPVVKTIYSSIRDIGKMFDKDKSSSFKKAVLVDYPLKGSKCIGFITNDECIFDGKLSKTAVFVPTTPNPTSGFLLYVDKKDITFIDLPVEDAIKMVVSLGVYSSKK</sequence>
<reference evidence="2 3" key="1">
    <citation type="submission" date="2023-08" db="EMBL/GenBank/DDBJ databases">
        <title>Helicovermis profunda gen. nov., sp. nov., a novel mesophilic, fermentative bacterium within the Bacillota from a deep-sea hydrothermal vent chimney.</title>
        <authorList>
            <person name="Miyazaki U."/>
            <person name="Mizutani D."/>
            <person name="Hashimoto Y."/>
            <person name="Tame A."/>
            <person name="Sawayama S."/>
            <person name="Miyazaki J."/>
            <person name="Takai K."/>
            <person name="Nakagawa S."/>
        </authorList>
    </citation>
    <scope>NUCLEOTIDE SEQUENCE [LARGE SCALE GENOMIC DNA]</scope>
    <source>
        <strain evidence="2 3">S502</strain>
    </source>
</reference>